<comment type="function">
    <text evidence="4">Required for dimerization of active 70S ribosomes into 100S ribosomes in stationary phase; 100S ribosomes are translationally inactive and sometimes present during exponential growth.</text>
</comment>
<dbReference type="eggNOG" id="COG1544">
    <property type="taxonomic scope" value="Bacteria"/>
</dbReference>
<organism evidence="6 7">
    <name type="scientific">Simkania negevensis (strain ATCC VR-1471 / DSM 27360 / Z)</name>
    <dbReference type="NCBI Taxonomy" id="331113"/>
    <lineage>
        <taxon>Bacteria</taxon>
        <taxon>Pseudomonadati</taxon>
        <taxon>Chlamydiota</taxon>
        <taxon>Chlamydiia</taxon>
        <taxon>Parachlamydiales</taxon>
        <taxon>Simkaniaceae</taxon>
        <taxon>Simkania</taxon>
    </lineage>
</organism>
<dbReference type="OrthoDB" id="9794975at2"/>
<comment type="similarity">
    <text evidence="4">Belongs to the HPF/YfiA ribosome-associated protein family. Long HPF subfamily.</text>
</comment>
<dbReference type="HAMAP" id="MF_00839">
    <property type="entry name" value="HPF"/>
    <property type="match status" value="1"/>
</dbReference>
<evidence type="ECO:0000313" key="7">
    <source>
        <dbReference type="Proteomes" id="UP000000496"/>
    </source>
</evidence>
<dbReference type="Proteomes" id="UP000000496">
    <property type="component" value="Chromosome gsn.131"/>
</dbReference>
<dbReference type="Gene3D" id="3.30.160.100">
    <property type="entry name" value="Ribosome hibernation promotion factor-like"/>
    <property type="match status" value="1"/>
</dbReference>
<accession>F8L3D2</accession>
<dbReference type="GO" id="GO:0045900">
    <property type="term" value="P:negative regulation of translational elongation"/>
    <property type="evidence" value="ECO:0007669"/>
    <property type="project" value="TreeGrafter"/>
</dbReference>
<dbReference type="HOGENOM" id="CLU_071472_0_3_0"/>
<proteinExistence type="inferred from homology"/>
<dbReference type="InterPro" id="IPR038416">
    <property type="entry name" value="Ribosom_S30AE_C_sf"/>
</dbReference>
<dbReference type="EMBL" id="FR872582">
    <property type="protein sequence ID" value="CCB89779.1"/>
    <property type="molecule type" value="Genomic_DNA"/>
</dbReference>
<evidence type="ECO:0000256" key="4">
    <source>
        <dbReference type="HAMAP-Rule" id="MF_00839"/>
    </source>
</evidence>
<sequence>MAQTPKTFDEGEYTVSVIGKNIEITKPIRDYIEEKISKIEKITNHIIEVDVRLDVQKLNHTVDIILKFSHFRVKVGAVTENMYSAIDKAFERLQTKLLKWKSRIQDHHARGVSVTEMEINVLEHGRDEVEQINQEITDANNQKLEEQYSLPTVIKKKKRPLKHLTLDEAVMKMELSDDHFMVYRSEEEQNLKVIYRRRDGSYGIIAPE</sequence>
<keyword evidence="7" id="KW-1185">Reference proteome</keyword>
<dbReference type="Gene3D" id="3.30.505.50">
    <property type="entry name" value="Sigma 54 modulation/S30EA ribosomal protein, C-terminal domain"/>
    <property type="match status" value="1"/>
</dbReference>
<dbReference type="InterPro" id="IPR032528">
    <property type="entry name" value="Ribosom_S30AE_C"/>
</dbReference>
<dbReference type="GO" id="GO:0043024">
    <property type="term" value="F:ribosomal small subunit binding"/>
    <property type="evidence" value="ECO:0007669"/>
    <property type="project" value="TreeGrafter"/>
</dbReference>
<dbReference type="STRING" id="331113.SNE_A19020"/>
<dbReference type="InterPro" id="IPR003489">
    <property type="entry name" value="RHF/RaiA"/>
</dbReference>
<evidence type="ECO:0000256" key="2">
    <source>
        <dbReference type="ARBA" id="ARBA00038695"/>
    </source>
</evidence>
<evidence type="ECO:0000256" key="1">
    <source>
        <dbReference type="ARBA" id="ARBA00022845"/>
    </source>
</evidence>
<dbReference type="PANTHER" id="PTHR33231">
    <property type="entry name" value="30S RIBOSOMAL PROTEIN"/>
    <property type="match status" value="1"/>
</dbReference>
<dbReference type="SUPFAM" id="SSF69754">
    <property type="entry name" value="Ribosome binding protein Y (YfiA homologue)"/>
    <property type="match status" value="1"/>
</dbReference>
<dbReference type="InterPro" id="IPR034694">
    <property type="entry name" value="HPF_long/plastid"/>
</dbReference>
<dbReference type="PANTHER" id="PTHR33231:SF1">
    <property type="entry name" value="30S RIBOSOMAL PROTEIN"/>
    <property type="match status" value="1"/>
</dbReference>
<dbReference type="InterPro" id="IPR036567">
    <property type="entry name" value="RHF-like"/>
</dbReference>
<keyword evidence="4" id="KW-0963">Cytoplasm</keyword>
<reference key="1">
    <citation type="journal article" date="2011" name="Mol. Biol. Evol.">
        <title>Unity in variety -- the pan-genome of the Chlamydiae.</title>
        <authorList>
            <person name="Collingro A."/>
            <person name="Tischler P."/>
            <person name="Weinmaier T."/>
            <person name="Penz T."/>
            <person name="Heinz E."/>
            <person name="Brunham R.C."/>
            <person name="Read T.D."/>
            <person name="Bavoil P.M."/>
            <person name="Sachse K."/>
            <person name="Kahane S."/>
            <person name="Friedman M.G."/>
            <person name="Rattei T."/>
            <person name="Myers G.S.A."/>
            <person name="Horn M."/>
        </authorList>
    </citation>
    <scope>NUCLEOTIDE SEQUENCE</scope>
    <source>
        <strain>Z</strain>
    </source>
</reference>
<dbReference type="RefSeq" id="WP_013944245.1">
    <property type="nucleotide sequence ID" value="NC_015713.1"/>
</dbReference>
<comment type="subunit">
    <text evidence="4">Interacts with 100S ribosomes.</text>
</comment>
<dbReference type="NCBIfam" id="TIGR00741">
    <property type="entry name" value="yfiA"/>
    <property type="match status" value="1"/>
</dbReference>
<dbReference type="Pfam" id="PF02482">
    <property type="entry name" value="Ribosomal_S30AE"/>
    <property type="match status" value="1"/>
</dbReference>
<keyword evidence="1 4" id="KW-0810">Translation regulation</keyword>
<comment type="subunit">
    <text evidence="2">Associates exclusively with 100S ribosomes, which are dimers of 70S ribosomes.</text>
</comment>
<dbReference type="InterPro" id="IPR050574">
    <property type="entry name" value="HPF/YfiA_ribosome-assoc"/>
</dbReference>
<dbReference type="AlphaFoldDB" id="F8L3D2"/>
<evidence type="ECO:0000256" key="3">
    <source>
        <dbReference type="ARBA" id="ARBA00041148"/>
    </source>
</evidence>
<dbReference type="Pfam" id="PF16321">
    <property type="entry name" value="Ribosom_S30AE_C"/>
    <property type="match status" value="1"/>
</dbReference>
<name>F8L3D2_SIMNZ</name>
<comment type="subcellular location">
    <subcellularLocation>
        <location evidence="4">Cytoplasm</location>
    </subcellularLocation>
</comment>
<evidence type="ECO:0000313" key="6">
    <source>
        <dbReference type="EMBL" id="CCB89779.1"/>
    </source>
</evidence>
<protein>
    <recommendedName>
        <fullName evidence="3 4">Ribosome hibernation promoting factor</fullName>
        <shortName evidence="4">HPF</shortName>
    </recommendedName>
</protein>
<feature type="domain" description="Sigma 54 modulation/S30EA ribosomal protein C-terminal" evidence="5">
    <location>
        <begin position="151"/>
        <end position="204"/>
    </location>
</feature>
<reference evidence="6 7" key="2">
    <citation type="journal article" date="2011" name="Mol. Biol. Evol.">
        <title>Unity in variety--the pan-genome of the Chlamydiae.</title>
        <authorList>
            <person name="Collingro A."/>
            <person name="Tischler P."/>
            <person name="Weinmaier T."/>
            <person name="Penz T."/>
            <person name="Heinz E."/>
            <person name="Brunham R.C."/>
            <person name="Read T.D."/>
            <person name="Bavoil P.M."/>
            <person name="Sachse K."/>
            <person name="Kahane S."/>
            <person name="Friedman M.G."/>
            <person name="Rattei T."/>
            <person name="Myers G.S."/>
            <person name="Horn M."/>
        </authorList>
    </citation>
    <scope>NUCLEOTIDE SEQUENCE [LARGE SCALE GENOMIC DNA]</scope>
    <source>
        <strain evidence="7">ATCC VR-1471 / Z</strain>
    </source>
</reference>
<gene>
    <name evidence="4" type="primary">hpf</name>
    <name evidence="6" type="ordered locus">SNE_A19020</name>
</gene>
<dbReference type="CDD" id="cd00552">
    <property type="entry name" value="RaiA"/>
    <property type="match status" value="1"/>
</dbReference>
<dbReference type="KEGG" id="sng:SNE_A19020"/>
<dbReference type="GO" id="GO:0022627">
    <property type="term" value="C:cytosolic small ribosomal subunit"/>
    <property type="evidence" value="ECO:0007669"/>
    <property type="project" value="TreeGrafter"/>
</dbReference>
<evidence type="ECO:0000259" key="5">
    <source>
        <dbReference type="Pfam" id="PF16321"/>
    </source>
</evidence>